<dbReference type="KEGG" id="tps:THAPS_7300"/>
<evidence type="ECO:0000313" key="3">
    <source>
        <dbReference type="Proteomes" id="UP000001449"/>
    </source>
</evidence>
<accession>B5YNX2</accession>
<sequence length="478" mass="53234">MADAAGAERAGPAEPNDGVEARHHLLLGIITCGLPQPMAERFIDEQGIASARELSMLSDEEVESAVKMHNQSIPTSRARELKLGIGHVKKIKALKYHAAVLRMQGKEFVSDDWTRETVTSTIATMAAEVGEADAKGFNAGPIKDGTDWPQWESDYFVELCGVKGTFTKAVGLAPFARDDSRKDDLDLTEIEREVFSIRLEGPEYDRGNPIFFRHFQNKVKGTSHEVIIAPFVSAQDGRNAFLAVRAHQNGADQVHRRIAAAKRVIDPVNGIQYNGEYERTSFNEYRTTLSKNFRILEVNKEGMSARSRCDRLYSRMHVGNNEQMKFALFTAKERFREDWAKVYLANAVADAYPRKNALNHKKRPQDGPSGYRKVSKASQNYDEPVIFNGVDCSTDLWNFSDDNWRKMGKEGNNWVQSQREAVEEVVADHPMPEVAAPDAAGSTSAMNSDANDKGEMTSENFGNASRRGKARKVEPGSG</sequence>
<reference evidence="2 3" key="2">
    <citation type="journal article" date="2008" name="Nature">
        <title>The Phaeodactylum genome reveals the evolutionary history of diatom genomes.</title>
        <authorList>
            <person name="Bowler C."/>
            <person name="Allen A.E."/>
            <person name="Badger J.H."/>
            <person name="Grimwood J."/>
            <person name="Jabbari K."/>
            <person name="Kuo A."/>
            <person name="Maheswari U."/>
            <person name="Martens C."/>
            <person name="Maumus F."/>
            <person name="Otillar R.P."/>
            <person name="Rayko E."/>
            <person name="Salamov A."/>
            <person name="Vandepoele K."/>
            <person name="Beszteri B."/>
            <person name="Gruber A."/>
            <person name="Heijde M."/>
            <person name="Katinka M."/>
            <person name="Mock T."/>
            <person name="Valentin K."/>
            <person name="Verret F."/>
            <person name="Berges J.A."/>
            <person name="Brownlee C."/>
            <person name="Cadoret J.P."/>
            <person name="Chiovitti A."/>
            <person name="Choi C.J."/>
            <person name="Coesel S."/>
            <person name="De Martino A."/>
            <person name="Detter J.C."/>
            <person name="Durkin C."/>
            <person name="Falciatore A."/>
            <person name="Fournet J."/>
            <person name="Haruta M."/>
            <person name="Huysman M.J."/>
            <person name="Jenkins B.D."/>
            <person name="Jiroutova K."/>
            <person name="Jorgensen R.E."/>
            <person name="Joubert Y."/>
            <person name="Kaplan A."/>
            <person name="Kroger N."/>
            <person name="Kroth P.G."/>
            <person name="La Roche J."/>
            <person name="Lindquist E."/>
            <person name="Lommer M."/>
            <person name="Martin-Jezequel V."/>
            <person name="Lopez P.J."/>
            <person name="Lucas S."/>
            <person name="Mangogna M."/>
            <person name="McGinnis K."/>
            <person name="Medlin L.K."/>
            <person name="Montsant A."/>
            <person name="Oudot-Le Secq M.P."/>
            <person name="Napoli C."/>
            <person name="Obornik M."/>
            <person name="Parker M.S."/>
            <person name="Petit J.L."/>
            <person name="Porcel B.M."/>
            <person name="Poulsen N."/>
            <person name="Robison M."/>
            <person name="Rychlewski L."/>
            <person name="Rynearson T.A."/>
            <person name="Schmutz J."/>
            <person name="Shapiro H."/>
            <person name="Siaut M."/>
            <person name="Stanley M."/>
            <person name="Sussman M.R."/>
            <person name="Taylor A.R."/>
            <person name="Vardi A."/>
            <person name="von Dassow P."/>
            <person name="Vyverman W."/>
            <person name="Willis A."/>
            <person name="Wyrwicz L.S."/>
            <person name="Rokhsar D.S."/>
            <person name="Weissenbach J."/>
            <person name="Armbrust E.V."/>
            <person name="Green B.R."/>
            <person name="Van de Peer Y."/>
            <person name="Grigoriev I.V."/>
        </authorList>
    </citation>
    <scope>NUCLEOTIDE SEQUENCE [LARGE SCALE GENOMIC DNA]</scope>
    <source>
        <strain evidence="2 3">CCMP1335</strain>
    </source>
</reference>
<organism evidence="2 3">
    <name type="scientific">Thalassiosira pseudonana</name>
    <name type="common">Marine diatom</name>
    <name type="synonym">Cyclotella nana</name>
    <dbReference type="NCBI Taxonomy" id="35128"/>
    <lineage>
        <taxon>Eukaryota</taxon>
        <taxon>Sar</taxon>
        <taxon>Stramenopiles</taxon>
        <taxon>Ochrophyta</taxon>
        <taxon>Bacillariophyta</taxon>
        <taxon>Coscinodiscophyceae</taxon>
        <taxon>Thalassiosirophycidae</taxon>
        <taxon>Thalassiosirales</taxon>
        <taxon>Thalassiosiraceae</taxon>
        <taxon>Thalassiosira</taxon>
    </lineage>
</organism>
<feature type="region of interest" description="Disordered" evidence="1">
    <location>
        <begin position="432"/>
        <end position="478"/>
    </location>
</feature>
<evidence type="ECO:0000313" key="2">
    <source>
        <dbReference type="EMBL" id="ACI64708.1"/>
    </source>
</evidence>
<dbReference type="eggNOG" id="ENOG502QZAJ">
    <property type="taxonomic scope" value="Eukaryota"/>
</dbReference>
<feature type="region of interest" description="Disordered" evidence="1">
    <location>
        <begin position="356"/>
        <end position="375"/>
    </location>
</feature>
<proteinExistence type="predicted"/>
<dbReference type="RefSeq" id="XP_002295991.1">
    <property type="nucleotide sequence ID" value="XM_002295955.1"/>
</dbReference>
<dbReference type="Proteomes" id="UP000001449">
    <property type="component" value="Chromosome 7"/>
</dbReference>
<protein>
    <submittedName>
        <fullName evidence="2">Uncharacterized protein</fullName>
    </submittedName>
</protein>
<dbReference type="HOGENOM" id="CLU_052277_0_0_1"/>
<name>B5YNX2_THAPS</name>
<dbReference type="EMBL" id="CP001160">
    <property type="protein sequence ID" value="ACI64708.1"/>
    <property type="molecule type" value="Genomic_DNA"/>
</dbReference>
<dbReference type="PaxDb" id="35128-Thaps7300"/>
<dbReference type="OMA" id="EDERHMY"/>
<evidence type="ECO:0000256" key="1">
    <source>
        <dbReference type="SAM" id="MobiDB-lite"/>
    </source>
</evidence>
<reference evidence="2 3" key="1">
    <citation type="journal article" date="2004" name="Science">
        <title>The genome of the diatom Thalassiosira pseudonana: ecology, evolution, and metabolism.</title>
        <authorList>
            <person name="Armbrust E.V."/>
            <person name="Berges J.A."/>
            <person name="Bowler C."/>
            <person name="Green B.R."/>
            <person name="Martinez D."/>
            <person name="Putnam N.H."/>
            <person name="Zhou S."/>
            <person name="Allen A.E."/>
            <person name="Apt K.E."/>
            <person name="Bechner M."/>
            <person name="Brzezinski M.A."/>
            <person name="Chaal B.K."/>
            <person name="Chiovitti A."/>
            <person name="Davis A.K."/>
            <person name="Demarest M.S."/>
            <person name="Detter J.C."/>
            <person name="Glavina T."/>
            <person name="Goodstein D."/>
            <person name="Hadi M.Z."/>
            <person name="Hellsten U."/>
            <person name="Hildebrand M."/>
            <person name="Jenkins B.D."/>
            <person name="Jurka J."/>
            <person name="Kapitonov V.V."/>
            <person name="Kroger N."/>
            <person name="Lau W.W."/>
            <person name="Lane T.W."/>
            <person name="Larimer F.W."/>
            <person name="Lippmeier J.C."/>
            <person name="Lucas S."/>
            <person name="Medina M."/>
            <person name="Montsant A."/>
            <person name="Obornik M."/>
            <person name="Parker M.S."/>
            <person name="Palenik B."/>
            <person name="Pazour G.J."/>
            <person name="Richardson P.M."/>
            <person name="Rynearson T.A."/>
            <person name="Saito M.A."/>
            <person name="Schwartz D.C."/>
            <person name="Thamatrakoln K."/>
            <person name="Valentin K."/>
            <person name="Vardi A."/>
            <person name="Wilkerson F.P."/>
            <person name="Rokhsar D.S."/>
        </authorList>
    </citation>
    <scope>NUCLEOTIDE SEQUENCE [LARGE SCALE GENOMIC DNA]</scope>
    <source>
        <strain evidence="2 3">CCMP1335</strain>
    </source>
</reference>
<dbReference type="InParanoid" id="B5YNX2"/>
<dbReference type="GeneID" id="7447203"/>
<gene>
    <name evidence="2" type="ORF">THAPS_7300</name>
</gene>
<dbReference type="AlphaFoldDB" id="B5YNX2"/>
<keyword evidence="3" id="KW-1185">Reference proteome</keyword>